<protein>
    <recommendedName>
        <fullName evidence="6">GTP cyclohydrolase 1</fullName>
        <ecNumber evidence="6">3.5.4.16</ecNumber>
    </recommendedName>
    <alternativeName>
        <fullName evidence="6">GTP cyclohydrolase I</fullName>
        <shortName evidence="6">GTP-CH-I</shortName>
    </alternativeName>
</protein>
<comment type="pathway">
    <text evidence="2 6">Cofactor biosynthesis; 7,8-dihydroneopterin triphosphate biosynthesis; 7,8-dihydroneopterin triphosphate from GTP: step 1/1.</text>
</comment>
<dbReference type="InterPro" id="IPR020602">
    <property type="entry name" value="GTP_CycHdrlase_I_dom"/>
</dbReference>
<dbReference type="GO" id="GO:0005525">
    <property type="term" value="F:GTP binding"/>
    <property type="evidence" value="ECO:0007669"/>
    <property type="project" value="UniProtKB-KW"/>
</dbReference>
<accession>A0A1V1PDS2</accession>
<dbReference type="InterPro" id="IPR001474">
    <property type="entry name" value="GTP_CycHdrlase_I"/>
</dbReference>
<sequence length="180" mass="20509">MNKQERLIAEILKYIGEDPNREGLLETPARVVKSWSELYSGYKQNPDNVFKCFEKIDADDNGIISLKKINFYSMCEHHMLPFTGEVDIGYIPNGKVVGISKLARVVDIFSKRLQVQERMTYQIAESIFKGVKPKGVIVVTRGQHFCTTARGIKKSHTIMTTTATKGVFNDMEKKLEFLQT</sequence>
<dbReference type="UniPathway" id="UPA00848">
    <property type="reaction ID" value="UER00151"/>
</dbReference>
<dbReference type="InterPro" id="IPR043134">
    <property type="entry name" value="GTP-CH-I_N"/>
</dbReference>
<gene>
    <name evidence="6 8" type="primary">folE</name>
    <name evidence="8" type="ORF">OMM_01324</name>
</gene>
<dbReference type="PANTHER" id="PTHR11109">
    <property type="entry name" value="GTP CYCLOHYDROLASE I"/>
    <property type="match status" value="1"/>
</dbReference>
<dbReference type="Proteomes" id="UP000189670">
    <property type="component" value="Unassembled WGS sequence"/>
</dbReference>
<dbReference type="NCBIfam" id="NF006825">
    <property type="entry name" value="PRK09347.1-2"/>
    <property type="match status" value="1"/>
</dbReference>
<keyword evidence="6" id="KW-0479">Metal-binding</keyword>
<comment type="catalytic activity">
    <reaction evidence="1 6">
        <text>GTP + H2O = 7,8-dihydroneopterin 3'-triphosphate + formate + H(+)</text>
        <dbReference type="Rhea" id="RHEA:17473"/>
        <dbReference type="ChEBI" id="CHEBI:15377"/>
        <dbReference type="ChEBI" id="CHEBI:15378"/>
        <dbReference type="ChEBI" id="CHEBI:15740"/>
        <dbReference type="ChEBI" id="CHEBI:37565"/>
        <dbReference type="ChEBI" id="CHEBI:58462"/>
        <dbReference type="EC" id="3.5.4.16"/>
    </reaction>
</comment>
<keyword evidence="5 6" id="KW-0378">Hydrolase</keyword>
<dbReference type="GO" id="GO:0005737">
    <property type="term" value="C:cytoplasm"/>
    <property type="evidence" value="ECO:0007669"/>
    <property type="project" value="TreeGrafter"/>
</dbReference>
<evidence type="ECO:0000256" key="5">
    <source>
        <dbReference type="ARBA" id="ARBA00022801"/>
    </source>
</evidence>
<dbReference type="EMBL" id="ATBP01000099">
    <property type="protein sequence ID" value="ETR72936.1"/>
    <property type="molecule type" value="Genomic_DNA"/>
</dbReference>
<dbReference type="NCBIfam" id="NF006826">
    <property type="entry name" value="PRK09347.1-3"/>
    <property type="match status" value="1"/>
</dbReference>
<keyword evidence="4 6" id="KW-0554">One-carbon metabolism</keyword>
<evidence type="ECO:0000256" key="1">
    <source>
        <dbReference type="ARBA" id="ARBA00001052"/>
    </source>
</evidence>
<dbReference type="PROSITE" id="PS00859">
    <property type="entry name" value="GTP_CYCLOHYDROL_1_1"/>
    <property type="match status" value="1"/>
</dbReference>
<feature type="binding site" evidence="6">
    <location>
        <position position="75"/>
    </location>
    <ligand>
        <name>Zn(2+)</name>
        <dbReference type="ChEBI" id="CHEBI:29105"/>
    </ligand>
</feature>
<feature type="binding site" evidence="6">
    <location>
        <position position="78"/>
    </location>
    <ligand>
        <name>Zn(2+)</name>
        <dbReference type="ChEBI" id="CHEBI:29105"/>
    </ligand>
</feature>
<evidence type="ECO:0000313" key="8">
    <source>
        <dbReference type="EMBL" id="ETR72936.1"/>
    </source>
</evidence>
<dbReference type="InterPro" id="IPR043133">
    <property type="entry name" value="GTP-CH-I_C/QueF"/>
</dbReference>
<evidence type="ECO:0000256" key="2">
    <source>
        <dbReference type="ARBA" id="ARBA00005080"/>
    </source>
</evidence>
<dbReference type="PANTHER" id="PTHR11109:SF7">
    <property type="entry name" value="GTP CYCLOHYDROLASE 1"/>
    <property type="match status" value="1"/>
</dbReference>
<dbReference type="GO" id="GO:0003934">
    <property type="term" value="F:GTP cyclohydrolase I activity"/>
    <property type="evidence" value="ECO:0007669"/>
    <property type="project" value="UniProtKB-UniRule"/>
</dbReference>
<evidence type="ECO:0000256" key="4">
    <source>
        <dbReference type="ARBA" id="ARBA00022563"/>
    </source>
</evidence>
<organism evidence="8 9">
    <name type="scientific">Candidatus Magnetoglobus multicellularis str. Araruama</name>
    <dbReference type="NCBI Taxonomy" id="890399"/>
    <lineage>
        <taxon>Bacteria</taxon>
        <taxon>Pseudomonadati</taxon>
        <taxon>Thermodesulfobacteriota</taxon>
        <taxon>Desulfobacteria</taxon>
        <taxon>Desulfobacterales</taxon>
        <taxon>Desulfobacteraceae</taxon>
        <taxon>Candidatus Magnetoglobus</taxon>
    </lineage>
</organism>
<feature type="domain" description="GTP cyclohydrolase I" evidence="7">
    <location>
        <begin position="6"/>
        <end position="179"/>
    </location>
</feature>
<dbReference type="InterPro" id="IPR018234">
    <property type="entry name" value="GTP_CycHdrlase_I_CS"/>
</dbReference>
<evidence type="ECO:0000256" key="6">
    <source>
        <dbReference type="HAMAP-Rule" id="MF_00223"/>
    </source>
</evidence>
<dbReference type="SUPFAM" id="SSF55620">
    <property type="entry name" value="Tetrahydrobiopterin biosynthesis enzymes-like"/>
    <property type="match status" value="1"/>
</dbReference>
<dbReference type="GO" id="GO:0006730">
    <property type="term" value="P:one-carbon metabolic process"/>
    <property type="evidence" value="ECO:0007669"/>
    <property type="project" value="UniProtKB-UniRule"/>
</dbReference>
<proteinExistence type="inferred from homology"/>
<feature type="binding site" evidence="6">
    <location>
        <position position="146"/>
    </location>
    <ligand>
        <name>Zn(2+)</name>
        <dbReference type="ChEBI" id="CHEBI:29105"/>
    </ligand>
</feature>
<dbReference type="Pfam" id="PF01227">
    <property type="entry name" value="GTP_cyclohydroI"/>
    <property type="match status" value="1"/>
</dbReference>
<name>A0A1V1PDS2_9BACT</name>
<comment type="similarity">
    <text evidence="3 6">Belongs to the GTP cyclohydrolase I family.</text>
</comment>
<dbReference type="PROSITE" id="PS00860">
    <property type="entry name" value="GTP_CYCLOHYDROL_1_2"/>
    <property type="match status" value="1"/>
</dbReference>
<dbReference type="HAMAP" id="MF_00223">
    <property type="entry name" value="FolE"/>
    <property type="match status" value="1"/>
</dbReference>
<evidence type="ECO:0000259" key="7">
    <source>
        <dbReference type="Pfam" id="PF01227"/>
    </source>
</evidence>
<dbReference type="GO" id="GO:0006729">
    <property type="term" value="P:tetrahydrobiopterin biosynthetic process"/>
    <property type="evidence" value="ECO:0007669"/>
    <property type="project" value="TreeGrafter"/>
</dbReference>
<reference evidence="9" key="1">
    <citation type="submission" date="2012-11" db="EMBL/GenBank/DDBJ databases">
        <authorList>
            <person name="Lucero-Rivera Y.E."/>
            <person name="Tovar-Ramirez D."/>
        </authorList>
    </citation>
    <scope>NUCLEOTIDE SEQUENCE [LARGE SCALE GENOMIC DNA]</scope>
    <source>
        <strain evidence="9">Araruama</strain>
    </source>
</reference>
<dbReference type="AlphaFoldDB" id="A0A1V1PDS2"/>
<keyword evidence="6" id="KW-0862">Zinc</keyword>
<comment type="subunit">
    <text evidence="6">Homopolymer.</text>
</comment>
<keyword evidence="6" id="KW-0342">GTP-binding</keyword>
<dbReference type="GO" id="GO:0008270">
    <property type="term" value="F:zinc ion binding"/>
    <property type="evidence" value="ECO:0007669"/>
    <property type="project" value="UniProtKB-UniRule"/>
</dbReference>
<evidence type="ECO:0000256" key="3">
    <source>
        <dbReference type="ARBA" id="ARBA00008085"/>
    </source>
</evidence>
<dbReference type="EC" id="3.5.4.16" evidence="6"/>
<dbReference type="Gene3D" id="3.30.1130.10">
    <property type="match status" value="1"/>
</dbReference>
<dbReference type="NCBIfam" id="TIGR00063">
    <property type="entry name" value="folE"/>
    <property type="match status" value="1"/>
</dbReference>
<keyword evidence="6" id="KW-0547">Nucleotide-binding</keyword>
<dbReference type="FunFam" id="3.30.1130.10:FF:000001">
    <property type="entry name" value="GTP cyclohydrolase 1"/>
    <property type="match status" value="1"/>
</dbReference>
<evidence type="ECO:0000313" key="9">
    <source>
        <dbReference type="Proteomes" id="UP000189670"/>
    </source>
</evidence>
<comment type="caution">
    <text evidence="8">The sequence shown here is derived from an EMBL/GenBank/DDBJ whole genome shotgun (WGS) entry which is preliminary data.</text>
</comment>
<dbReference type="GO" id="GO:0046654">
    <property type="term" value="P:tetrahydrofolate biosynthetic process"/>
    <property type="evidence" value="ECO:0007669"/>
    <property type="project" value="UniProtKB-UniRule"/>
</dbReference>
<dbReference type="Gene3D" id="1.10.286.10">
    <property type="match status" value="1"/>
</dbReference>